<proteinExistence type="predicted"/>
<accession>A0A6G1EN01</accession>
<dbReference type="AlphaFoldDB" id="A0A6G1EN01"/>
<reference evidence="1 2" key="1">
    <citation type="submission" date="2019-11" db="EMBL/GenBank/DDBJ databases">
        <title>Whole genome sequence of Oryza granulata.</title>
        <authorList>
            <person name="Li W."/>
        </authorList>
    </citation>
    <scope>NUCLEOTIDE SEQUENCE [LARGE SCALE GENOMIC DNA]</scope>
    <source>
        <strain evidence="2">cv. Menghai</strain>
        <tissue evidence="1">Leaf</tissue>
    </source>
</reference>
<dbReference type="EMBL" id="SPHZ02000003">
    <property type="protein sequence ID" value="KAF0925997.1"/>
    <property type="molecule type" value="Genomic_DNA"/>
</dbReference>
<evidence type="ECO:0000313" key="2">
    <source>
        <dbReference type="Proteomes" id="UP000479710"/>
    </source>
</evidence>
<sequence>MAAIHDPYLESASSTTVFLLEPSRAIGIQLQHQATHYSNQLSESHTHVVK</sequence>
<feature type="non-terminal residue" evidence="1">
    <location>
        <position position="50"/>
    </location>
</feature>
<gene>
    <name evidence="1" type="ORF">E2562_019940</name>
</gene>
<organism evidence="1 2">
    <name type="scientific">Oryza meyeriana var. granulata</name>
    <dbReference type="NCBI Taxonomy" id="110450"/>
    <lineage>
        <taxon>Eukaryota</taxon>
        <taxon>Viridiplantae</taxon>
        <taxon>Streptophyta</taxon>
        <taxon>Embryophyta</taxon>
        <taxon>Tracheophyta</taxon>
        <taxon>Spermatophyta</taxon>
        <taxon>Magnoliopsida</taxon>
        <taxon>Liliopsida</taxon>
        <taxon>Poales</taxon>
        <taxon>Poaceae</taxon>
        <taxon>BOP clade</taxon>
        <taxon>Oryzoideae</taxon>
        <taxon>Oryzeae</taxon>
        <taxon>Oryzinae</taxon>
        <taxon>Oryza</taxon>
        <taxon>Oryza meyeriana</taxon>
    </lineage>
</organism>
<dbReference type="Proteomes" id="UP000479710">
    <property type="component" value="Unassembled WGS sequence"/>
</dbReference>
<protein>
    <submittedName>
        <fullName evidence="1">Uncharacterized protein</fullName>
    </submittedName>
</protein>
<comment type="caution">
    <text evidence="1">The sequence shown here is derived from an EMBL/GenBank/DDBJ whole genome shotgun (WGS) entry which is preliminary data.</text>
</comment>
<evidence type="ECO:0000313" key="1">
    <source>
        <dbReference type="EMBL" id="KAF0925997.1"/>
    </source>
</evidence>
<keyword evidence="2" id="KW-1185">Reference proteome</keyword>
<name>A0A6G1EN01_9ORYZ</name>